<accession>A0ACA9SVR4</accession>
<dbReference type="Proteomes" id="UP000789920">
    <property type="component" value="Unassembled WGS sequence"/>
</dbReference>
<evidence type="ECO:0000313" key="2">
    <source>
        <dbReference type="Proteomes" id="UP000789920"/>
    </source>
</evidence>
<feature type="non-terminal residue" evidence="1">
    <location>
        <position position="69"/>
    </location>
</feature>
<reference evidence="1" key="1">
    <citation type="submission" date="2021-06" db="EMBL/GenBank/DDBJ databases">
        <authorList>
            <person name="Kallberg Y."/>
            <person name="Tangrot J."/>
            <person name="Rosling A."/>
        </authorList>
    </citation>
    <scope>NUCLEOTIDE SEQUENCE</scope>
    <source>
        <strain evidence="1">MA461A</strain>
    </source>
</reference>
<keyword evidence="2" id="KW-1185">Reference proteome</keyword>
<evidence type="ECO:0000313" key="1">
    <source>
        <dbReference type="EMBL" id="CAG8848404.1"/>
    </source>
</evidence>
<name>A0ACA9SVR4_9GLOM</name>
<protein>
    <submittedName>
        <fullName evidence="1">26214_t:CDS:1</fullName>
    </submittedName>
</protein>
<comment type="caution">
    <text evidence="1">The sequence shown here is derived from an EMBL/GenBank/DDBJ whole genome shotgun (WGS) entry which is preliminary data.</text>
</comment>
<gene>
    <name evidence="1" type="ORF">RPERSI_LOCUS35109</name>
</gene>
<feature type="non-terminal residue" evidence="1">
    <location>
        <position position="1"/>
    </location>
</feature>
<sequence length="69" mass="7995">KNKVVDLVSGLSEYIFETTQQIAFANNLNNDRDYFRILIARMVISDEKNKLEEETARAILCLKTWICKG</sequence>
<proteinExistence type="predicted"/>
<organism evidence="1 2">
    <name type="scientific">Racocetra persica</name>
    <dbReference type="NCBI Taxonomy" id="160502"/>
    <lineage>
        <taxon>Eukaryota</taxon>
        <taxon>Fungi</taxon>
        <taxon>Fungi incertae sedis</taxon>
        <taxon>Mucoromycota</taxon>
        <taxon>Glomeromycotina</taxon>
        <taxon>Glomeromycetes</taxon>
        <taxon>Diversisporales</taxon>
        <taxon>Gigasporaceae</taxon>
        <taxon>Racocetra</taxon>
    </lineage>
</organism>
<dbReference type="EMBL" id="CAJVQC010160525">
    <property type="protein sequence ID" value="CAG8848404.1"/>
    <property type="molecule type" value="Genomic_DNA"/>
</dbReference>